<feature type="domain" description="Rubrerythrin diiron-binding" evidence="1">
    <location>
        <begin position="10"/>
        <end position="156"/>
    </location>
</feature>
<accession>A0A934M3X4</accession>
<dbReference type="RefSeq" id="WP_211141449.1">
    <property type="nucleotide sequence ID" value="NZ_JAEEGB010000005.1"/>
</dbReference>
<dbReference type="Gene3D" id="1.20.1260.10">
    <property type="match status" value="1"/>
</dbReference>
<dbReference type="CDD" id="cd01045">
    <property type="entry name" value="Ferritin_like_AB"/>
    <property type="match status" value="1"/>
</dbReference>
<dbReference type="InterPro" id="IPR009078">
    <property type="entry name" value="Ferritin-like_SF"/>
</dbReference>
<name>A0A934M3X4_9CLOT</name>
<protein>
    <submittedName>
        <fullName evidence="2">Ferritin family protein</fullName>
    </submittedName>
</protein>
<dbReference type="InterPro" id="IPR003251">
    <property type="entry name" value="Rr_diiron-bd_dom"/>
</dbReference>
<reference evidence="2" key="1">
    <citation type="submission" date="2020-12" db="EMBL/GenBank/DDBJ databases">
        <title>Clostridium thailandense sp. nov., a novel acetogenic bacterium isolated from peat land soil in Thailand.</title>
        <authorList>
            <person name="Chaikitkaew S."/>
            <person name="Birkeland N.K."/>
        </authorList>
    </citation>
    <scope>NUCLEOTIDE SEQUENCE</scope>
    <source>
        <strain evidence="2">DSM 17425</strain>
    </source>
</reference>
<organism evidence="2 3">
    <name type="scientific">Clostridium aciditolerans</name>
    <dbReference type="NCBI Taxonomy" id="339861"/>
    <lineage>
        <taxon>Bacteria</taxon>
        <taxon>Bacillati</taxon>
        <taxon>Bacillota</taxon>
        <taxon>Clostridia</taxon>
        <taxon>Eubacteriales</taxon>
        <taxon>Clostridiaceae</taxon>
        <taxon>Clostridium</taxon>
    </lineage>
</organism>
<evidence type="ECO:0000259" key="1">
    <source>
        <dbReference type="Pfam" id="PF02915"/>
    </source>
</evidence>
<dbReference type="PANTHER" id="PTHR33531:SF7">
    <property type="entry name" value="HYPOTHETICAL MEMBRANE PROTEIN, CONSERVED"/>
    <property type="match status" value="1"/>
</dbReference>
<dbReference type="SUPFAM" id="SSF47240">
    <property type="entry name" value="Ferritin-like"/>
    <property type="match status" value="1"/>
</dbReference>
<sequence>MSSNTFNGLEILKIAILMEEEGRSFYTNGAKYTTGKIKDFLLAAAGQEFLHKEQFTKLYNDLSSKKDVDYDYLFDAEVTSYLKALIEDKVFDKKEPSEDAFKDLKSAIEYAVKSEKLTVEVYTKMYKGIAEGEVKEVLFKLIDEEKAHIDYFTKLLNEIDND</sequence>
<dbReference type="GO" id="GO:0016491">
    <property type="term" value="F:oxidoreductase activity"/>
    <property type="evidence" value="ECO:0007669"/>
    <property type="project" value="InterPro"/>
</dbReference>
<proteinExistence type="predicted"/>
<dbReference type="PANTHER" id="PTHR33531">
    <property type="entry name" value="RUBRERYTHRIN SUBFAMILY"/>
    <property type="match status" value="1"/>
</dbReference>
<dbReference type="AlphaFoldDB" id="A0A934M3X4"/>
<dbReference type="Proteomes" id="UP000622687">
    <property type="component" value="Unassembled WGS sequence"/>
</dbReference>
<dbReference type="EMBL" id="JAEEGB010000005">
    <property type="protein sequence ID" value="MBI6872023.1"/>
    <property type="molecule type" value="Genomic_DNA"/>
</dbReference>
<dbReference type="Pfam" id="PF02915">
    <property type="entry name" value="Rubrerythrin"/>
    <property type="match status" value="1"/>
</dbReference>
<evidence type="ECO:0000313" key="3">
    <source>
        <dbReference type="Proteomes" id="UP000622687"/>
    </source>
</evidence>
<gene>
    <name evidence="2" type="ORF">I6U51_04780</name>
</gene>
<comment type="caution">
    <text evidence="2">The sequence shown here is derived from an EMBL/GenBank/DDBJ whole genome shotgun (WGS) entry which is preliminary data.</text>
</comment>
<dbReference type="InterPro" id="IPR012347">
    <property type="entry name" value="Ferritin-like"/>
</dbReference>
<keyword evidence="3" id="KW-1185">Reference proteome</keyword>
<evidence type="ECO:0000313" key="2">
    <source>
        <dbReference type="EMBL" id="MBI6872023.1"/>
    </source>
</evidence>
<dbReference type="GO" id="GO:0046872">
    <property type="term" value="F:metal ion binding"/>
    <property type="evidence" value="ECO:0007669"/>
    <property type="project" value="InterPro"/>
</dbReference>